<evidence type="ECO:0000313" key="4">
    <source>
        <dbReference type="EMBL" id="GEM09918.1"/>
    </source>
</evidence>
<keyword evidence="2" id="KW-1133">Transmembrane helix</keyword>
<proteinExistence type="predicted"/>
<sequence length="991" mass="106915">MAAGDFIELDAHYNGVYIFLSYLVSFVGAWTTLEMLLKRTGTRGWWNVMLLLGAGIAFGSTATFGMHFVGNQAVTLHFPPPWQGAGVPLSYNAGFTILSLVVSCVSMIIAFSFIGLRFDLPGWRSRLADVEQGSSAEKSDDTAYDDEYGTDGIDKKDAEFATGAAFDPDVKADSPEDGRQTRFNLPPGRKMPLSSTFDIALPKRHNKVAEEKKRAVEDEDEETEDGGDFGVGGVRLSGSGVAKILLAGIVCGGGIAAMHYVGQVSIDSVPLVTNSWYTVLLSVIIAMLCVTVGLYILFVIFRPKLQHSWYKRVIVAGILAIGVTLMHFVALLGTHYWARQGEALKAGSDNTTKMIIIAIICVVAPICCILLLVFAYFGQLRLLRQRASRHRVILGTAIFDQNGLLLVHPESGLLPSARIYPNKPGEQEKVSLFQLLGTGNRLRLEASKLKLQRSDPAFVAFVKMSWSWRSQRGSAAAPGAHGGNSSGDGSQGERAADDESDPSMRLSEAEEMTGSEAEMLRRSVLSFEMASEEIASEVTGAPDLKALGVLFDSILKIGHYQVSSKSSGDQFTVTQGQMLVLARRLKNNAEREALVARGFVFAEPGAVARVTANAYAVPYERVFEYFRDVYRFTRFGINKRLDRGRLYGGLLMLQALPGEGLNIVVEERQHHSLPMVELATLVDPIADRSRFAATNLAVTTVDSVVNAMRQIGDQSLLELVNTPTATTGYDPSAQLRSLLVGTLRPYLERSLGLEVVNFILPRLHIIPTVVPLTARPGATYGTDGLAKNAYLVCLKAIIPSSVTLPGAKLNWLPFPLYQAQAECVARASGTDAGSARPNTGGSIVEAARFGGSSSPSDKNGGRKGSVAESSEADFPFPTATSAPFVSSAFPSALSAAKDHPLAAGSAGGAGKRLSVYSQGSAHENEEDRDSFQPLPQPGASTSEMPRGVPAYSPDWIVGLVRSSVSQPTRTHHQWDWDVPSRPRMTPRNSTT</sequence>
<feature type="transmembrane region" description="Helical" evidence="2">
    <location>
        <begin position="15"/>
        <end position="33"/>
    </location>
</feature>
<feature type="compositionally biased region" description="Basic and acidic residues" evidence="1">
    <location>
        <begin position="168"/>
        <end position="180"/>
    </location>
</feature>
<feature type="region of interest" description="Disordered" evidence="1">
    <location>
        <begin position="964"/>
        <end position="991"/>
    </location>
</feature>
<evidence type="ECO:0000313" key="5">
    <source>
        <dbReference type="Proteomes" id="UP000321518"/>
    </source>
</evidence>
<dbReference type="OrthoDB" id="264015at2759"/>
<dbReference type="PANTHER" id="PTHR35152:SF1">
    <property type="entry name" value="DOMAIN SIGNALLING PROTEIN, PUTATIVE (AFU_ORTHOLOGUE AFUA_5G11310)-RELATED"/>
    <property type="match status" value="1"/>
</dbReference>
<feature type="transmembrane region" description="Helical" evidence="2">
    <location>
        <begin position="354"/>
        <end position="377"/>
    </location>
</feature>
<accession>A0A511KHS0</accession>
<feature type="compositionally biased region" description="Gly residues" evidence="1">
    <location>
        <begin position="480"/>
        <end position="490"/>
    </location>
</feature>
<feature type="region of interest" description="Disordered" evidence="1">
    <location>
        <begin position="130"/>
        <end position="151"/>
    </location>
</feature>
<keyword evidence="2" id="KW-0812">Transmembrane</keyword>
<feature type="domain" description="MHYT" evidence="3">
    <location>
        <begin position="62"/>
        <end position="115"/>
    </location>
</feature>
<feature type="transmembrane region" description="Helical" evidence="2">
    <location>
        <begin position="313"/>
        <end position="334"/>
    </location>
</feature>
<feature type="region of interest" description="Disordered" evidence="1">
    <location>
        <begin position="209"/>
        <end position="228"/>
    </location>
</feature>
<feature type="transmembrane region" description="Helical" evidence="2">
    <location>
        <begin position="45"/>
        <end position="69"/>
    </location>
</feature>
<protein>
    <submittedName>
        <fullName evidence="4">MHYT domain signaling protein</fullName>
    </submittedName>
</protein>
<gene>
    <name evidence="4" type="ORF">Rt10032_c09g3935</name>
</gene>
<feature type="transmembrane region" description="Helical" evidence="2">
    <location>
        <begin position="274"/>
        <end position="301"/>
    </location>
</feature>
<feature type="region of interest" description="Disordered" evidence="1">
    <location>
        <begin position="830"/>
        <end position="872"/>
    </location>
</feature>
<name>A0A511KHS0_RHOTO</name>
<dbReference type="InterPro" id="IPR005330">
    <property type="entry name" value="MHYT_dom"/>
</dbReference>
<dbReference type="EMBL" id="BJWK01000009">
    <property type="protein sequence ID" value="GEM09918.1"/>
    <property type="molecule type" value="Genomic_DNA"/>
</dbReference>
<dbReference type="PANTHER" id="PTHR35152">
    <property type="entry name" value="DOMAIN SIGNALLING PROTEIN, PUTATIVE (AFU_ORTHOLOGUE AFUA_5G11310)-RELATED"/>
    <property type="match status" value="1"/>
</dbReference>
<feature type="region of interest" description="Disordered" evidence="1">
    <location>
        <begin position="165"/>
        <end position="189"/>
    </location>
</feature>
<organism evidence="4 5">
    <name type="scientific">Rhodotorula toruloides</name>
    <name type="common">Yeast</name>
    <name type="synonym">Rhodosporidium toruloides</name>
    <dbReference type="NCBI Taxonomy" id="5286"/>
    <lineage>
        <taxon>Eukaryota</taxon>
        <taxon>Fungi</taxon>
        <taxon>Dikarya</taxon>
        <taxon>Basidiomycota</taxon>
        <taxon>Pucciniomycotina</taxon>
        <taxon>Microbotryomycetes</taxon>
        <taxon>Sporidiobolales</taxon>
        <taxon>Sporidiobolaceae</taxon>
        <taxon>Rhodotorula</taxon>
    </lineage>
</organism>
<feature type="compositionally biased region" description="Acidic residues" evidence="1">
    <location>
        <begin position="217"/>
        <end position="227"/>
    </location>
</feature>
<comment type="caution">
    <text evidence="4">The sequence shown here is derived from an EMBL/GenBank/DDBJ whole genome shotgun (WGS) entry which is preliminary data.</text>
</comment>
<dbReference type="Proteomes" id="UP000321518">
    <property type="component" value="Unassembled WGS sequence"/>
</dbReference>
<dbReference type="Pfam" id="PF03707">
    <property type="entry name" value="MHYT"/>
    <property type="match status" value="2"/>
</dbReference>
<feature type="transmembrane region" description="Helical" evidence="2">
    <location>
        <begin position="244"/>
        <end position="262"/>
    </location>
</feature>
<evidence type="ECO:0000256" key="2">
    <source>
        <dbReference type="SAM" id="Phobius"/>
    </source>
</evidence>
<evidence type="ECO:0000256" key="1">
    <source>
        <dbReference type="SAM" id="MobiDB-lite"/>
    </source>
</evidence>
<evidence type="ECO:0000259" key="3">
    <source>
        <dbReference type="Pfam" id="PF03707"/>
    </source>
</evidence>
<reference evidence="4 5" key="1">
    <citation type="submission" date="2019-07" db="EMBL/GenBank/DDBJ databases">
        <title>Rhodotorula toruloides NBRC10032 genome sequencing.</title>
        <authorList>
            <person name="Shida Y."/>
            <person name="Takaku H."/>
            <person name="Ogasawara W."/>
            <person name="Mori K."/>
        </authorList>
    </citation>
    <scope>NUCLEOTIDE SEQUENCE [LARGE SCALE GENOMIC DNA]</scope>
    <source>
        <strain evidence="4 5">NBRC10032</strain>
    </source>
</reference>
<feature type="domain" description="MHYT" evidence="3">
    <location>
        <begin position="252"/>
        <end position="298"/>
    </location>
</feature>
<keyword evidence="2" id="KW-0472">Membrane</keyword>
<feature type="transmembrane region" description="Helical" evidence="2">
    <location>
        <begin position="89"/>
        <end position="116"/>
    </location>
</feature>
<feature type="region of interest" description="Disordered" evidence="1">
    <location>
        <begin position="916"/>
        <end position="949"/>
    </location>
</feature>
<dbReference type="AlphaFoldDB" id="A0A511KHS0"/>
<feature type="region of interest" description="Disordered" evidence="1">
    <location>
        <begin position="473"/>
        <end position="517"/>
    </location>
</feature>